<dbReference type="GO" id="GO:0016853">
    <property type="term" value="F:isomerase activity"/>
    <property type="evidence" value="ECO:0007669"/>
    <property type="project" value="UniProtKB-KW"/>
</dbReference>
<dbReference type="PANTHER" id="PTHR10937:SF14">
    <property type="entry name" value="FRUCTOSELYSINE 6-PHOSPHATE DEGLYCASE"/>
    <property type="match status" value="1"/>
</dbReference>
<dbReference type="Pfam" id="PF01380">
    <property type="entry name" value="SIS"/>
    <property type="match status" value="1"/>
</dbReference>
<proteinExistence type="predicted"/>
<evidence type="ECO:0000256" key="1">
    <source>
        <dbReference type="ARBA" id="ARBA00022576"/>
    </source>
</evidence>
<dbReference type="GO" id="GO:0006002">
    <property type="term" value="P:fructose 6-phosphate metabolic process"/>
    <property type="evidence" value="ECO:0007669"/>
    <property type="project" value="TreeGrafter"/>
</dbReference>
<accession>A0A1S7SAS4</accession>
<protein>
    <submittedName>
        <fullName evidence="3">Sugar isomerase</fullName>
    </submittedName>
</protein>
<sequence>MATDINELEIVQSLDQTVANLDRAVQVGRDVAANIDRIYLIACGSANRAMQGIQYWTDQVATNIEVRTFFPAEFMAMNPPKLNERTLVLLASKSGTTPETLAAADFVKGKPCKTVVFTQFETSPLASKGDEAFLLGKTEETFLAIFMLMQTLVGAVLEQKEKWPLLPKLVSSLKALPSAVVAAAKQNETRATEDARLYKDDDKIYFVASGPGATSAYVFGVCILMEMLWIHAYPIDAAEFFHGPFEIVTPKTPLVLIIGEDPSRPLMERVKAFSQKHTERLMIYDSRDYAMEGIEPEIRPIVAPYVIQAALKRLSVRLSIWRDQPLSTRRYMWKSEY</sequence>
<evidence type="ECO:0000259" key="2">
    <source>
        <dbReference type="PROSITE" id="PS51464"/>
    </source>
</evidence>
<gene>
    <name evidence="3" type="ORF">AGR4C_pa60005</name>
</gene>
<dbReference type="GO" id="GO:0097367">
    <property type="term" value="F:carbohydrate derivative binding"/>
    <property type="evidence" value="ECO:0007669"/>
    <property type="project" value="InterPro"/>
</dbReference>
<dbReference type="InterPro" id="IPR046348">
    <property type="entry name" value="SIS_dom_sf"/>
</dbReference>
<dbReference type="PROSITE" id="PS51464">
    <property type="entry name" value="SIS"/>
    <property type="match status" value="1"/>
</dbReference>
<dbReference type="GO" id="GO:0006047">
    <property type="term" value="P:UDP-N-acetylglucosamine metabolic process"/>
    <property type="evidence" value="ECO:0007669"/>
    <property type="project" value="TreeGrafter"/>
</dbReference>
<evidence type="ECO:0000313" key="3">
    <source>
        <dbReference type="EMBL" id="CUX65698.1"/>
    </source>
</evidence>
<dbReference type="GO" id="GO:0006487">
    <property type="term" value="P:protein N-linked glycosylation"/>
    <property type="evidence" value="ECO:0007669"/>
    <property type="project" value="TreeGrafter"/>
</dbReference>
<dbReference type="GO" id="GO:0004360">
    <property type="term" value="F:glutamine-fructose-6-phosphate transaminase (isomerizing) activity"/>
    <property type="evidence" value="ECO:0007669"/>
    <property type="project" value="TreeGrafter"/>
</dbReference>
<feature type="domain" description="SIS" evidence="2">
    <location>
        <begin position="27"/>
        <end position="162"/>
    </location>
</feature>
<organism evidence="3 4">
    <name type="scientific">Agrobacterium tumefaciens str. Kerr 14</name>
    <dbReference type="NCBI Taxonomy" id="1183424"/>
    <lineage>
        <taxon>Bacteria</taxon>
        <taxon>Pseudomonadati</taxon>
        <taxon>Pseudomonadota</taxon>
        <taxon>Alphaproteobacteria</taxon>
        <taxon>Hyphomicrobiales</taxon>
        <taxon>Rhizobiaceae</taxon>
        <taxon>Rhizobium/Agrobacterium group</taxon>
        <taxon>Agrobacterium</taxon>
        <taxon>Agrobacterium tumefaciens complex</taxon>
    </lineage>
</organism>
<keyword evidence="1" id="KW-0032">Aminotransferase</keyword>
<keyword evidence="3" id="KW-0413">Isomerase</keyword>
<dbReference type="RefSeq" id="WP_080867589.1">
    <property type="nucleotide sequence ID" value="NZ_LT009732.1"/>
</dbReference>
<dbReference type="Proteomes" id="UP000191897">
    <property type="component" value="Unassembled WGS sequence"/>
</dbReference>
<reference evidence="3 4" key="1">
    <citation type="submission" date="2016-01" db="EMBL/GenBank/DDBJ databases">
        <authorList>
            <person name="Oliw E.H."/>
        </authorList>
    </citation>
    <scope>NUCLEOTIDE SEQUENCE [LARGE SCALE GENOMIC DNA]</scope>
    <source>
        <strain evidence="3 4">Kerr 14</strain>
    </source>
</reference>
<name>A0A1S7SAS4_AGRTU</name>
<dbReference type="AlphaFoldDB" id="A0A1S7SAS4"/>
<dbReference type="EMBL" id="FBWC01000037">
    <property type="protein sequence ID" value="CUX65698.1"/>
    <property type="molecule type" value="Genomic_DNA"/>
</dbReference>
<dbReference type="Gene3D" id="3.40.50.10490">
    <property type="entry name" value="Glucose-6-phosphate isomerase like protein, domain 1"/>
    <property type="match status" value="2"/>
</dbReference>
<keyword evidence="1" id="KW-0808">Transferase</keyword>
<evidence type="ECO:0000313" key="4">
    <source>
        <dbReference type="Proteomes" id="UP000191897"/>
    </source>
</evidence>
<dbReference type="SUPFAM" id="SSF53697">
    <property type="entry name" value="SIS domain"/>
    <property type="match status" value="1"/>
</dbReference>
<dbReference type="PANTHER" id="PTHR10937">
    <property type="entry name" value="GLUCOSAMINE--FRUCTOSE-6-PHOSPHATE AMINOTRANSFERASE, ISOMERIZING"/>
    <property type="match status" value="1"/>
</dbReference>
<dbReference type="InterPro" id="IPR001347">
    <property type="entry name" value="SIS_dom"/>
</dbReference>